<dbReference type="PANTHER" id="PTHR33021">
    <property type="entry name" value="BLUE COPPER PROTEIN"/>
    <property type="match status" value="1"/>
</dbReference>
<keyword evidence="9 12" id="KW-0472">Membrane</keyword>
<keyword evidence="8" id="KW-0186">Copper</keyword>
<gene>
    <name evidence="15" type="primary">UCC1</name>
    <name evidence="15" type="ORF">CR513_26308</name>
</gene>
<dbReference type="GO" id="GO:0009055">
    <property type="term" value="F:electron transfer activity"/>
    <property type="evidence" value="ECO:0007669"/>
    <property type="project" value="InterPro"/>
</dbReference>
<evidence type="ECO:0000313" key="15">
    <source>
        <dbReference type="EMBL" id="RDX91672.1"/>
    </source>
</evidence>
<dbReference type="OrthoDB" id="687943at2759"/>
<feature type="signal peptide" evidence="13">
    <location>
        <begin position="1"/>
        <end position="23"/>
    </location>
</feature>
<dbReference type="PROSITE" id="PS51485">
    <property type="entry name" value="PHYTOCYANIN"/>
    <property type="match status" value="1"/>
</dbReference>
<evidence type="ECO:0000256" key="6">
    <source>
        <dbReference type="ARBA" id="ARBA00022982"/>
    </source>
</evidence>
<evidence type="ECO:0000256" key="3">
    <source>
        <dbReference type="ARBA" id="ARBA00022692"/>
    </source>
</evidence>
<feature type="chain" id="PRO_5016876609" evidence="13">
    <location>
        <begin position="24"/>
        <end position="156"/>
    </location>
</feature>
<reference evidence="15" key="1">
    <citation type="submission" date="2018-05" db="EMBL/GenBank/DDBJ databases">
        <title>Draft genome of Mucuna pruriens seed.</title>
        <authorList>
            <person name="Nnadi N.E."/>
            <person name="Vos R."/>
            <person name="Hasami M.H."/>
            <person name="Devisetty U.K."/>
            <person name="Aguiy J.C."/>
        </authorList>
    </citation>
    <scope>NUCLEOTIDE SEQUENCE [LARGE SCALE GENOMIC DNA]</scope>
    <source>
        <strain evidence="15">JCA_2017</strain>
    </source>
</reference>
<evidence type="ECO:0000256" key="2">
    <source>
        <dbReference type="ARBA" id="ARBA00022448"/>
    </source>
</evidence>
<keyword evidence="10" id="KW-1015">Disulfide bond</keyword>
<dbReference type="InterPro" id="IPR003245">
    <property type="entry name" value="Phytocyanin_dom"/>
</dbReference>
<protein>
    <submittedName>
        <fullName evidence="15">Uclacyanin 1</fullName>
    </submittedName>
</protein>
<dbReference type="FunFam" id="2.60.40.420:FF:000067">
    <property type="entry name" value="Cupredoxin superfamily protein"/>
    <property type="match status" value="1"/>
</dbReference>
<keyword evidence="3 12" id="KW-0812">Transmembrane</keyword>
<evidence type="ECO:0000256" key="11">
    <source>
        <dbReference type="ARBA" id="ARBA00023180"/>
    </source>
</evidence>
<evidence type="ECO:0000256" key="13">
    <source>
        <dbReference type="SAM" id="SignalP"/>
    </source>
</evidence>
<evidence type="ECO:0000256" key="10">
    <source>
        <dbReference type="ARBA" id="ARBA00023157"/>
    </source>
</evidence>
<keyword evidence="2" id="KW-0813">Transport</keyword>
<dbReference type="Pfam" id="PF02298">
    <property type="entry name" value="Cu_bind_like"/>
    <property type="match status" value="1"/>
</dbReference>
<dbReference type="GO" id="GO:0009610">
    <property type="term" value="P:response to symbiotic fungus"/>
    <property type="evidence" value="ECO:0007669"/>
    <property type="project" value="UniProtKB-ARBA"/>
</dbReference>
<feature type="domain" description="Phytocyanin" evidence="14">
    <location>
        <begin position="24"/>
        <end position="125"/>
    </location>
</feature>
<dbReference type="EMBL" id="QJKJ01005061">
    <property type="protein sequence ID" value="RDX91672.1"/>
    <property type="molecule type" value="Genomic_DNA"/>
</dbReference>
<sequence length="156" mass="16539">MGSAAGLAFFAISVVLLSSLAMATDYVVGGDDHGWTLGYNYTAWAQDKVFHVGDNLVFNYDNSKHNVVKVSGAQFENCSFTSDNDVLSSGKDIVTLKVEGKKWYVCGKAKHCADHQMKLVINVEAVAPAPAPTSAAHSLLSSLFPLLAVAVAAIFA</sequence>
<evidence type="ECO:0000256" key="7">
    <source>
        <dbReference type="ARBA" id="ARBA00022989"/>
    </source>
</evidence>
<comment type="caution">
    <text evidence="15">The sequence shown here is derived from an EMBL/GenBank/DDBJ whole genome shotgun (WGS) entry which is preliminary data.</text>
</comment>
<dbReference type="STRING" id="157652.A0A371GM69"/>
<comment type="subcellular location">
    <subcellularLocation>
        <location evidence="1">Membrane</location>
        <topology evidence="1">Single-pass type I membrane protein</topology>
    </subcellularLocation>
</comment>
<feature type="transmembrane region" description="Helical" evidence="12">
    <location>
        <begin position="135"/>
        <end position="155"/>
    </location>
</feature>
<keyword evidence="5 13" id="KW-0732">Signal</keyword>
<dbReference type="PANTHER" id="PTHR33021:SF549">
    <property type="entry name" value="BLUE COPPER PROTEIN 1B"/>
    <property type="match status" value="1"/>
</dbReference>
<evidence type="ECO:0000256" key="12">
    <source>
        <dbReference type="SAM" id="Phobius"/>
    </source>
</evidence>
<dbReference type="Proteomes" id="UP000257109">
    <property type="component" value="Unassembled WGS sequence"/>
</dbReference>
<keyword evidence="6" id="KW-0249">Electron transport</keyword>
<accession>A0A371GM69</accession>
<dbReference type="GO" id="GO:0005886">
    <property type="term" value="C:plasma membrane"/>
    <property type="evidence" value="ECO:0007669"/>
    <property type="project" value="TreeGrafter"/>
</dbReference>
<dbReference type="InterPro" id="IPR039391">
    <property type="entry name" value="Phytocyanin-like"/>
</dbReference>
<evidence type="ECO:0000259" key="14">
    <source>
        <dbReference type="PROSITE" id="PS51485"/>
    </source>
</evidence>
<dbReference type="AlphaFoldDB" id="A0A371GM69"/>
<feature type="non-terminal residue" evidence="15">
    <location>
        <position position="1"/>
    </location>
</feature>
<evidence type="ECO:0000256" key="5">
    <source>
        <dbReference type="ARBA" id="ARBA00022729"/>
    </source>
</evidence>
<proteinExistence type="predicted"/>
<dbReference type="GO" id="GO:0046872">
    <property type="term" value="F:metal ion binding"/>
    <property type="evidence" value="ECO:0007669"/>
    <property type="project" value="UniProtKB-KW"/>
</dbReference>
<organism evidence="15 16">
    <name type="scientific">Mucuna pruriens</name>
    <name type="common">Velvet bean</name>
    <name type="synonym">Dolichos pruriens</name>
    <dbReference type="NCBI Taxonomy" id="157652"/>
    <lineage>
        <taxon>Eukaryota</taxon>
        <taxon>Viridiplantae</taxon>
        <taxon>Streptophyta</taxon>
        <taxon>Embryophyta</taxon>
        <taxon>Tracheophyta</taxon>
        <taxon>Spermatophyta</taxon>
        <taxon>Magnoliopsida</taxon>
        <taxon>eudicotyledons</taxon>
        <taxon>Gunneridae</taxon>
        <taxon>Pentapetalae</taxon>
        <taxon>rosids</taxon>
        <taxon>fabids</taxon>
        <taxon>Fabales</taxon>
        <taxon>Fabaceae</taxon>
        <taxon>Papilionoideae</taxon>
        <taxon>50 kb inversion clade</taxon>
        <taxon>NPAAA clade</taxon>
        <taxon>indigoferoid/millettioid clade</taxon>
        <taxon>Phaseoleae</taxon>
        <taxon>Mucuna</taxon>
    </lineage>
</organism>
<dbReference type="Gene3D" id="2.60.40.420">
    <property type="entry name" value="Cupredoxins - blue copper proteins"/>
    <property type="match status" value="1"/>
</dbReference>
<keyword evidence="4" id="KW-0479">Metal-binding</keyword>
<name>A0A371GM69_MUCPR</name>
<evidence type="ECO:0000256" key="8">
    <source>
        <dbReference type="ARBA" id="ARBA00023008"/>
    </source>
</evidence>
<keyword evidence="11" id="KW-0325">Glycoprotein</keyword>
<evidence type="ECO:0000313" key="16">
    <source>
        <dbReference type="Proteomes" id="UP000257109"/>
    </source>
</evidence>
<dbReference type="CDD" id="cd04216">
    <property type="entry name" value="Phytocyanin"/>
    <property type="match status" value="1"/>
</dbReference>
<keyword evidence="16" id="KW-1185">Reference proteome</keyword>
<dbReference type="SUPFAM" id="SSF49503">
    <property type="entry name" value="Cupredoxins"/>
    <property type="match status" value="1"/>
</dbReference>
<evidence type="ECO:0000256" key="4">
    <source>
        <dbReference type="ARBA" id="ARBA00022723"/>
    </source>
</evidence>
<keyword evidence="7 12" id="KW-1133">Transmembrane helix</keyword>
<evidence type="ECO:0000256" key="9">
    <source>
        <dbReference type="ARBA" id="ARBA00023136"/>
    </source>
</evidence>
<evidence type="ECO:0000256" key="1">
    <source>
        <dbReference type="ARBA" id="ARBA00004479"/>
    </source>
</evidence>
<dbReference type="InterPro" id="IPR008972">
    <property type="entry name" value="Cupredoxin"/>
</dbReference>